<dbReference type="eggNOG" id="arCOG01586">
    <property type="taxonomic scope" value="Archaea"/>
</dbReference>
<gene>
    <name evidence="1" type="ordered locus">PTO0927</name>
</gene>
<name>Q6L0J0_PICTO</name>
<reference evidence="1 2" key="1">
    <citation type="journal article" date="2004" name="Proc. Natl. Acad. Sci. U.S.A.">
        <title>Genome sequence of Picrophilus torridus and its implications for life around pH 0.</title>
        <authorList>
            <person name="Futterer O."/>
            <person name="Angelov A."/>
            <person name="Liesegang H."/>
            <person name="Gottschalk G."/>
            <person name="Schleper C."/>
            <person name="Schepers B."/>
            <person name="Dock C."/>
            <person name="Antranikian G."/>
            <person name="Liebl W."/>
        </authorList>
    </citation>
    <scope>NUCLEOTIDE SEQUENCE [LARGE SCALE GENOMIC DNA]</scope>
    <source>
        <strain evidence="2">ATCC 700027 / DSM 9790 / JCM 10055 / NBRC 100828</strain>
    </source>
</reference>
<dbReference type="Proteomes" id="UP000000438">
    <property type="component" value="Chromosome"/>
</dbReference>
<dbReference type="KEGG" id="pto:PTO0927"/>
<accession>Q6L0J0</accession>
<dbReference type="AlphaFoldDB" id="Q6L0J0"/>
<evidence type="ECO:0000313" key="2">
    <source>
        <dbReference type="Proteomes" id="UP000000438"/>
    </source>
</evidence>
<dbReference type="PaxDb" id="263820-PTO0927"/>
<dbReference type="HOGENOM" id="CLU_914045_0_0_2"/>
<dbReference type="InParanoid" id="Q6L0J0"/>
<protein>
    <submittedName>
        <fullName evidence="1">Uncharacterized protein</fullName>
    </submittedName>
</protein>
<dbReference type="STRING" id="263820.PTO0927"/>
<dbReference type="GeneID" id="2843925"/>
<dbReference type="EMBL" id="AE017261">
    <property type="protein sequence ID" value="AAT43512.1"/>
    <property type="molecule type" value="Genomic_DNA"/>
</dbReference>
<evidence type="ECO:0000313" key="1">
    <source>
        <dbReference type="EMBL" id="AAT43512.1"/>
    </source>
</evidence>
<organism evidence="1 2">
    <name type="scientific">Picrophilus torridus (strain ATCC 700027 / DSM 9790 / JCM 10055 / NBRC 100828 / KAW 2/3)</name>
    <dbReference type="NCBI Taxonomy" id="1122961"/>
    <lineage>
        <taxon>Archaea</taxon>
        <taxon>Methanobacteriati</taxon>
        <taxon>Thermoplasmatota</taxon>
        <taxon>Thermoplasmata</taxon>
        <taxon>Thermoplasmatales</taxon>
        <taxon>Picrophilaceae</taxon>
        <taxon>Picrophilus</taxon>
    </lineage>
</organism>
<sequence length="304" mass="36020">MDEITRTIFRSWNWPNEEFNTFSTRPTPYNISKYNYINPGAVYKSWHILVDSGYIKKLVLIPSNEIVARQVILIPGNSIKISKIFDRLSGIYFIESMHLGHIYESSGIFSINASWVFIIEILNSPLNILDKNIRIINDMLNNEYNILKITNYDYNFSMPDYLKDLYNSIAYKDIYDINLKVISDRIKKSVKTVNRWINFMLQNKYFYLMPVIDQRMLSKNLSQNIFVVTLKIEDSEKNLKKTINSMPLVSQRYLLFRFFGDIAVVLFYYENVDELDLCLSEISKKFNDFSIVTRFNSYFNRDLI</sequence>
<dbReference type="RefSeq" id="WP_011177728.1">
    <property type="nucleotide sequence ID" value="NC_005877.1"/>
</dbReference>
<proteinExistence type="predicted"/>